<proteinExistence type="predicted"/>
<name>A0A9D4CKM9_DREPO</name>
<gene>
    <name evidence="1" type="ORF">DPMN_052288</name>
</gene>
<sequence>MSLTSREFSSNWNVSSEKLRHTIYVIVCAFSCMKNTSTESRYNTYNETGDTLLCNIRNCKLHFDPNGIIVTSQAAKNCIWTSAYGFGPYTVCGCLAGHYNAIGTFVGLTFLKYCMVHIDDFVLIRS</sequence>
<dbReference type="Proteomes" id="UP000828390">
    <property type="component" value="Unassembled WGS sequence"/>
</dbReference>
<accession>A0A9D4CKM9</accession>
<comment type="caution">
    <text evidence="1">The sequence shown here is derived from an EMBL/GenBank/DDBJ whole genome shotgun (WGS) entry which is preliminary data.</text>
</comment>
<reference evidence="1" key="2">
    <citation type="submission" date="2020-11" db="EMBL/GenBank/DDBJ databases">
        <authorList>
            <person name="McCartney M.A."/>
            <person name="Auch B."/>
            <person name="Kono T."/>
            <person name="Mallez S."/>
            <person name="Becker A."/>
            <person name="Gohl D.M."/>
            <person name="Silverstein K.A.T."/>
            <person name="Koren S."/>
            <person name="Bechman K.B."/>
            <person name="Herman A."/>
            <person name="Abrahante J.E."/>
            <person name="Garbe J."/>
        </authorList>
    </citation>
    <scope>NUCLEOTIDE SEQUENCE</scope>
    <source>
        <strain evidence="1">Duluth1</strain>
        <tissue evidence="1">Whole animal</tissue>
    </source>
</reference>
<dbReference type="AlphaFoldDB" id="A0A9D4CKM9"/>
<protein>
    <submittedName>
        <fullName evidence="1">Uncharacterized protein</fullName>
    </submittedName>
</protein>
<organism evidence="1 2">
    <name type="scientific">Dreissena polymorpha</name>
    <name type="common">Zebra mussel</name>
    <name type="synonym">Mytilus polymorpha</name>
    <dbReference type="NCBI Taxonomy" id="45954"/>
    <lineage>
        <taxon>Eukaryota</taxon>
        <taxon>Metazoa</taxon>
        <taxon>Spiralia</taxon>
        <taxon>Lophotrochozoa</taxon>
        <taxon>Mollusca</taxon>
        <taxon>Bivalvia</taxon>
        <taxon>Autobranchia</taxon>
        <taxon>Heteroconchia</taxon>
        <taxon>Euheterodonta</taxon>
        <taxon>Imparidentia</taxon>
        <taxon>Neoheterodontei</taxon>
        <taxon>Myida</taxon>
        <taxon>Dreissenoidea</taxon>
        <taxon>Dreissenidae</taxon>
        <taxon>Dreissena</taxon>
    </lineage>
</organism>
<reference evidence="1" key="1">
    <citation type="journal article" date="2019" name="bioRxiv">
        <title>The Genome of the Zebra Mussel, Dreissena polymorpha: A Resource for Invasive Species Research.</title>
        <authorList>
            <person name="McCartney M.A."/>
            <person name="Auch B."/>
            <person name="Kono T."/>
            <person name="Mallez S."/>
            <person name="Zhang Y."/>
            <person name="Obille A."/>
            <person name="Becker A."/>
            <person name="Abrahante J.E."/>
            <person name="Garbe J."/>
            <person name="Badalamenti J.P."/>
            <person name="Herman A."/>
            <person name="Mangelson H."/>
            <person name="Liachko I."/>
            <person name="Sullivan S."/>
            <person name="Sone E.D."/>
            <person name="Koren S."/>
            <person name="Silverstein K.A.T."/>
            <person name="Beckman K.B."/>
            <person name="Gohl D.M."/>
        </authorList>
    </citation>
    <scope>NUCLEOTIDE SEQUENCE</scope>
    <source>
        <strain evidence="1">Duluth1</strain>
        <tissue evidence="1">Whole animal</tissue>
    </source>
</reference>
<evidence type="ECO:0000313" key="2">
    <source>
        <dbReference type="Proteomes" id="UP000828390"/>
    </source>
</evidence>
<keyword evidence="2" id="KW-1185">Reference proteome</keyword>
<dbReference type="EMBL" id="JAIWYP010000012">
    <property type="protein sequence ID" value="KAH3726421.1"/>
    <property type="molecule type" value="Genomic_DNA"/>
</dbReference>
<evidence type="ECO:0000313" key="1">
    <source>
        <dbReference type="EMBL" id="KAH3726421.1"/>
    </source>
</evidence>